<dbReference type="InterPro" id="IPR007021">
    <property type="entry name" value="DUF659"/>
</dbReference>
<comment type="caution">
    <text evidence="3">The sequence shown here is derived from an EMBL/GenBank/DDBJ whole genome shotgun (WGS) entry which is preliminary data.</text>
</comment>
<name>A0ABD0VQY0_DENTH</name>
<feature type="region of interest" description="Disordered" evidence="1">
    <location>
        <begin position="32"/>
        <end position="103"/>
    </location>
</feature>
<evidence type="ECO:0000313" key="4">
    <source>
        <dbReference type="Proteomes" id="UP001552299"/>
    </source>
</evidence>
<organism evidence="3 4">
    <name type="scientific">Dendrobium thyrsiflorum</name>
    <name type="common">Pinecone-like raceme dendrobium</name>
    <name type="synonym">Orchid</name>
    <dbReference type="NCBI Taxonomy" id="117978"/>
    <lineage>
        <taxon>Eukaryota</taxon>
        <taxon>Viridiplantae</taxon>
        <taxon>Streptophyta</taxon>
        <taxon>Embryophyta</taxon>
        <taxon>Tracheophyta</taxon>
        <taxon>Spermatophyta</taxon>
        <taxon>Magnoliopsida</taxon>
        <taxon>Liliopsida</taxon>
        <taxon>Asparagales</taxon>
        <taxon>Orchidaceae</taxon>
        <taxon>Epidendroideae</taxon>
        <taxon>Malaxideae</taxon>
        <taxon>Dendrobiinae</taxon>
        <taxon>Dendrobium</taxon>
    </lineage>
</organism>
<evidence type="ECO:0000259" key="2">
    <source>
        <dbReference type="Pfam" id="PF04937"/>
    </source>
</evidence>
<dbReference type="EMBL" id="JANQDX010000002">
    <property type="protein sequence ID" value="KAL0927594.1"/>
    <property type="molecule type" value="Genomic_DNA"/>
</dbReference>
<evidence type="ECO:0000256" key="1">
    <source>
        <dbReference type="SAM" id="MobiDB-lite"/>
    </source>
</evidence>
<dbReference type="PANTHER" id="PTHR32166">
    <property type="entry name" value="OSJNBA0013A04.12 PROTEIN"/>
    <property type="match status" value="1"/>
</dbReference>
<protein>
    <recommendedName>
        <fullName evidence="2">DUF659 domain-containing protein</fullName>
    </recommendedName>
</protein>
<gene>
    <name evidence="3" type="ORF">M5K25_001779</name>
</gene>
<keyword evidence="4" id="KW-1185">Reference proteome</keyword>
<feature type="compositionally biased region" description="Gly residues" evidence="1">
    <location>
        <begin position="82"/>
        <end position="94"/>
    </location>
</feature>
<evidence type="ECO:0000313" key="3">
    <source>
        <dbReference type="EMBL" id="KAL0927594.1"/>
    </source>
</evidence>
<sequence>MNQIKETVEERMSSMEGQVADLRDMMKKMLEFQTQSAASDAKRPEARNTNSEIRREEEEVEIVEGRRGRPHLKPFQREERGGGYGERQGHGGVEPRGAGWEHREGQRPSAAHFLSRHHQNLKGNHQKPNWELSLLSGLLLYKANSLQKGFTLRSFWPLSPDNGHSHLHHKTTVLLTLVTRQRSFRPPSLADKGLFDLHLPPTTTTVFLTSVARRLRSFRPQAPDNGLSDLRRPLSSVLPTSSTGNNFLTSVARQQRSFRPPSPADYGPYDPHCQLLSFRPQSPDNCLSDLRRPPSTILTISFDDYGPSDLRRQTTVFPTFVACRLRSLEPPLPTTVLPTSVTRQWSFRPLSPVDYGPYDLLCRLRSFRPPSLDNDLSELCRQPTTVFPTSVACQQRSFQPPSPVDYGPYDLLYRLRSFRPPSLDNGQSSHRPRRFVTIIPKSALRLRRTSLASLNDHIVLDNRRIVLDDHSVSPVHVPNYIQDDVAVFVLIVRFSACFRRKQKELGFSACFRRKQKESRFSVLPRFPIALLHLLLPTPSLAEPTHHPTKAATPLLLAGSLLLPLLTLPPTHYAWPILIPTTVSSTTNKERLTFSTHPSLTSILASKTSANEYIDRILYQLTLAVEEHIHPERWEIISRHPPPPTPATFPPTGILRALLLVAIVLLVLQFHSQLDEEHETWLRVVKGGVTRMKEHLSCSHKNVAPCASVPDNVKDEIAAYMKKSTTTKHLQHEQFDERVEQGAYYGSESGKGSSSTINIRGTRAPRDLYMDRGQTQMMPAAGTREGRRQNAIPFNVATSPAYFNMLRSVGLYGRGLKAPSMYELRTWILKEELHNTEQSIEEIKRTWSETGVTIMSDGWSDMKSRSLINILVNNTYGTVFLRSIEASDEMGLLRRLGNNWLYI</sequence>
<dbReference type="PANTHER" id="PTHR32166:SF74">
    <property type="entry name" value="OS05G0256350 PROTEIN"/>
    <property type="match status" value="1"/>
</dbReference>
<feature type="domain" description="DUF659" evidence="2">
    <location>
        <begin position="818"/>
        <end position="889"/>
    </location>
</feature>
<reference evidence="3 4" key="1">
    <citation type="journal article" date="2024" name="Plant Biotechnol. J.">
        <title>Dendrobium thyrsiflorum genome and its molecular insights into genes involved in important horticultural traits.</title>
        <authorList>
            <person name="Chen B."/>
            <person name="Wang J.Y."/>
            <person name="Zheng P.J."/>
            <person name="Li K.L."/>
            <person name="Liang Y.M."/>
            <person name="Chen X.F."/>
            <person name="Zhang C."/>
            <person name="Zhao X."/>
            <person name="He X."/>
            <person name="Zhang G.Q."/>
            <person name="Liu Z.J."/>
            <person name="Xu Q."/>
        </authorList>
    </citation>
    <scope>NUCLEOTIDE SEQUENCE [LARGE SCALE GENOMIC DNA]</scope>
    <source>
        <strain evidence="3">GZMU011</strain>
    </source>
</reference>
<accession>A0ABD0VQY0</accession>
<feature type="compositionally biased region" description="Basic and acidic residues" evidence="1">
    <location>
        <begin position="40"/>
        <end position="67"/>
    </location>
</feature>
<dbReference type="Pfam" id="PF04937">
    <property type="entry name" value="DUF659"/>
    <property type="match status" value="1"/>
</dbReference>
<dbReference type="Proteomes" id="UP001552299">
    <property type="component" value="Unassembled WGS sequence"/>
</dbReference>
<dbReference type="AlphaFoldDB" id="A0ABD0VQY0"/>
<proteinExistence type="predicted"/>